<name>A0A2N5C4J7_9BURK</name>
<organism evidence="2 3">
    <name type="scientific">Cupriavidus pauculus</name>
    <dbReference type="NCBI Taxonomy" id="82633"/>
    <lineage>
        <taxon>Bacteria</taxon>
        <taxon>Pseudomonadati</taxon>
        <taxon>Pseudomonadota</taxon>
        <taxon>Betaproteobacteria</taxon>
        <taxon>Burkholderiales</taxon>
        <taxon>Burkholderiaceae</taxon>
        <taxon>Cupriavidus</taxon>
    </lineage>
</organism>
<feature type="transmembrane region" description="Helical" evidence="1">
    <location>
        <begin position="7"/>
        <end position="32"/>
    </location>
</feature>
<sequence length="70" mass="7743">MGLLIEVIGWLFMELIFYGVFYAIGWVVLMAVTFGNYPGRWRGPDNLTDAELVALVGLIATVIVVVIVVK</sequence>
<dbReference type="RefSeq" id="WP_101684900.1">
    <property type="nucleotide sequence ID" value="NZ_PJRP01000020.1"/>
</dbReference>
<dbReference type="Proteomes" id="UP000234341">
    <property type="component" value="Unassembled WGS sequence"/>
</dbReference>
<evidence type="ECO:0000313" key="3">
    <source>
        <dbReference type="Proteomes" id="UP000234341"/>
    </source>
</evidence>
<evidence type="ECO:0000256" key="1">
    <source>
        <dbReference type="SAM" id="Phobius"/>
    </source>
</evidence>
<protein>
    <submittedName>
        <fullName evidence="2">Uncharacterized protein</fullName>
    </submittedName>
</protein>
<accession>A0A2N5C4J7</accession>
<dbReference type="OrthoDB" id="8970132at2"/>
<gene>
    <name evidence="2" type="ORF">CYJ10_29115</name>
</gene>
<keyword evidence="1" id="KW-0472">Membrane</keyword>
<proteinExistence type="predicted"/>
<comment type="caution">
    <text evidence="2">The sequence shown here is derived from an EMBL/GenBank/DDBJ whole genome shotgun (WGS) entry which is preliminary data.</text>
</comment>
<keyword evidence="1" id="KW-0812">Transmembrane</keyword>
<reference evidence="2 3" key="1">
    <citation type="submission" date="2017-12" db="EMBL/GenBank/DDBJ databases">
        <title>Genome sequence of the active heterotrophic nitrifier-denitrifier, Cupriavidus pauculus UM1.</title>
        <authorList>
            <person name="Putonti C."/>
            <person name="Castignetti D."/>
        </authorList>
    </citation>
    <scope>NUCLEOTIDE SEQUENCE [LARGE SCALE GENOMIC DNA]</scope>
    <source>
        <strain evidence="2 3">UM1</strain>
    </source>
</reference>
<dbReference type="EMBL" id="PJRP01000020">
    <property type="protein sequence ID" value="PLP97138.1"/>
    <property type="molecule type" value="Genomic_DNA"/>
</dbReference>
<dbReference type="AlphaFoldDB" id="A0A2N5C4J7"/>
<keyword evidence="1" id="KW-1133">Transmembrane helix</keyword>
<feature type="transmembrane region" description="Helical" evidence="1">
    <location>
        <begin position="52"/>
        <end position="69"/>
    </location>
</feature>
<evidence type="ECO:0000313" key="2">
    <source>
        <dbReference type="EMBL" id="PLP97138.1"/>
    </source>
</evidence>